<dbReference type="InterPro" id="IPR008441">
    <property type="entry name" value="AfumC-like_glycosyl_Trfase"/>
</dbReference>
<dbReference type="InterPro" id="IPR029044">
    <property type="entry name" value="Nucleotide-diphossugar_trans"/>
</dbReference>
<dbReference type="EMBL" id="FJOG01000004">
    <property type="protein sequence ID" value="CZR53710.1"/>
    <property type="molecule type" value="Genomic_DNA"/>
</dbReference>
<evidence type="ECO:0000313" key="2">
    <source>
        <dbReference type="Proteomes" id="UP000184330"/>
    </source>
</evidence>
<accession>A0A1L7WLS3</accession>
<evidence type="ECO:0000313" key="1">
    <source>
        <dbReference type="EMBL" id="CZR53710.1"/>
    </source>
</evidence>
<dbReference type="Pfam" id="PF05704">
    <property type="entry name" value="Caps_synth"/>
    <property type="match status" value="1"/>
</dbReference>
<dbReference type="Proteomes" id="UP000184330">
    <property type="component" value="Unassembled WGS sequence"/>
</dbReference>
<reference evidence="1 2" key="1">
    <citation type="submission" date="2016-03" db="EMBL/GenBank/DDBJ databases">
        <authorList>
            <person name="Ploux O."/>
        </authorList>
    </citation>
    <scope>NUCLEOTIDE SEQUENCE [LARGE SCALE GENOMIC DNA]</scope>
    <source>
        <strain evidence="1 2">UAMH 11012</strain>
    </source>
</reference>
<dbReference type="SUPFAM" id="SSF53448">
    <property type="entry name" value="Nucleotide-diphospho-sugar transferases"/>
    <property type="match status" value="1"/>
</dbReference>
<organism evidence="1 2">
    <name type="scientific">Phialocephala subalpina</name>
    <dbReference type="NCBI Taxonomy" id="576137"/>
    <lineage>
        <taxon>Eukaryota</taxon>
        <taxon>Fungi</taxon>
        <taxon>Dikarya</taxon>
        <taxon>Ascomycota</taxon>
        <taxon>Pezizomycotina</taxon>
        <taxon>Leotiomycetes</taxon>
        <taxon>Helotiales</taxon>
        <taxon>Mollisiaceae</taxon>
        <taxon>Phialocephala</taxon>
        <taxon>Phialocephala fortinii species complex</taxon>
    </lineage>
</organism>
<dbReference type="OrthoDB" id="409543at2759"/>
<gene>
    <name evidence="1" type="ORF">PAC_03590</name>
</gene>
<proteinExistence type="predicted"/>
<name>A0A1L7WLS3_9HELO</name>
<dbReference type="Gene3D" id="3.90.550.20">
    <property type="match status" value="1"/>
</dbReference>
<sequence length="401" mass="45595">MATSTFSIPDELSNQLRYVSALDNRPFEEILQSLDKYQSVVSEKNIWAFWDSGLRSMPRWCQRNVIDWVRLNGNDWTVRILDHVEGSPNNVLKYVSKETLPSAYLKDEMTGPYVGQHSADLVRGACLVTHGGVWLDVGIILFRKLDTICWQKLEDPLAPFAVSVMHMGGTGMSNHFIAARKGSPFIKHWHELFTYLWKDRTTCGGLSGHPLLALVLAGGKFYDDEETSYRFGWEHKAKGEHIMDYGAQVLAWQRIAMTENTGDGFNGPEYFATKVLLLNVIEESWRAESLIGWRGSQLFNILSTKLDTSAKSQKYQAAFKTVWTILAQASMQKVYHGKELLKYPALGELWDAAENENDEFEAGTFAELLRYGSVHFEQRRGIAYVQNPRPSATFRKGLYEA</sequence>
<keyword evidence="2" id="KW-1185">Reference proteome</keyword>
<protein>
    <submittedName>
        <fullName evidence="1">Related to capsule polysaccharide biosynthesis protein</fullName>
    </submittedName>
</protein>
<dbReference type="GO" id="GO:0016757">
    <property type="term" value="F:glycosyltransferase activity"/>
    <property type="evidence" value="ECO:0007669"/>
    <property type="project" value="InterPro"/>
</dbReference>
<dbReference type="AlphaFoldDB" id="A0A1L7WLS3"/>